<feature type="transmembrane region" description="Helical" evidence="7">
    <location>
        <begin position="145"/>
        <end position="173"/>
    </location>
</feature>
<reference evidence="8 9" key="1">
    <citation type="submission" date="2019-03" db="EMBL/GenBank/DDBJ databases">
        <title>Primorskyibacter sp. SS33 isolated from sediments.</title>
        <authorList>
            <person name="Xunke S."/>
        </authorList>
    </citation>
    <scope>NUCLEOTIDE SEQUENCE [LARGE SCALE GENOMIC DNA]</scope>
    <source>
        <strain evidence="8 9">SS33</strain>
    </source>
</reference>
<dbReference type="GO" id="GO:0005886">
    <property type="term" value="C:plasma membrane"/>
    <property type="evidence" value="ECO:0007669"/>
    <property type="project" value="UniProtKB-SubCell"/>
</dbReference>
<dbReference type="Proteomes" id="UP000295701">
    <property type="component" value="Unassembled WGS sequence"/>
</dbReference>
<feature type="transmembrane region" description="Helical" evidence="7">
    <location>
        <begin position="185"/>
        <end position="205"/>
    </location>
</feature>
<dbReference type="PANTHER" id="PTHR30213:SF0">
    <property type="entry name" value="UPF0761 MEMBRANE PROTEIN YIHY"/>
    <property type="match status" value="1"/>
</dbReference>
<dbReference type="OrthoDB" id="9781030at2"/>
<protein>
    <submittedName>
        <fullName evidence="8">YihY/virulence factor BrkB family protein</fullName>
    </submittedName>
</protein>
<keyword evidence="9" id="KW-1185">Reference proteome</keyword>
<evidence type="ECO:0000313" key="9">
    <source>
        <dbReference type="Proteomes" id="UP000295701"/>
    </source>
</evidence>
<dbReference type="PIRSF" id="PIRSF035875">
    <property type="entry name" value="RNase_BN"/>
    <property type="match status" value="1"/>
</dbReference>
<evidence type="ECO:0000256" key="5">
    <source>
        <dbReference type="ARBA" id="ARBA00023136"/>
    </source>
</evidence>
<feature type="transmembrane region" description="Helical" evidence="7">
    <location>
        <begin position="248"/>
        <end position="273"/>
    </location>
</feature>
<name>A0A4V3B9I4_9RHOB</name>
<accession>A0A4V3B9I4</accession>
<evidence type="ECO:0000256" key="6">
    <source>
        <dbReference type="SAM" id="MobiDB-lite"/>
    </source>
</evidence>
<comment type="caution">
    <text evidence="8">The sequence shown here is derived from an EMBL/GenBank/DDBJ whole genome shotgun (WGS) entry which is preliminary data.</text>
</comment>
<gene>
    <name evidence="8" type="ORF">E2L08_10160</name>
</gene>
<comment type="subcellular location">
    <subcellularLocation>
        <location evidence="1">Cell membrane</location>
        <topology evidence="1">Multi-pass membrane protein</topology>
    </subcellularLocation>
</comment>
<evidence type="ECO:0000256" key="4">
    <source>
        <dbReference type="ARBA" id="ARBA00022989"/>
    </source>
</evidence>
<evidence type="ECO:0000256" key="7">
    <source>
        <dbReference type="SAM" id="Phobius"/>
    </source>
</evidence>
<evidence type="ECO:0000256" key="1">
    <source>
        <dbReference type="ARBA" id="ARBA00004651"/>
    </source>
</evidence>
<keyword evidence="5 7" id="KW-0472">Membrane</keyword>
<evidence type="ECO:0000256" key="2">
    <source>
        <dbReference type="ARBA" id="ARBA00022475"/>
    </source>
</evidence>
<evidence type="ECO:0000313" key="8">
    <source>
        <dbReference type="EMBL" id="TDL79379.1"/>
    </source>
</evidence>
<dbReference type="InterPro" id="IPR017039">
    <property type="entry name" value="Virul_fac_BrkB"/>
</dbReference>
<keyword evidence="4 7" id="KW-1133">Transmembrane helix</keyword>
<evidence type="ECO:0000256" key="3">
    <source>
        <dbReference type="ARBA" id="ARBA00022692"/>
    </source>
</evidence>
<dbReference type="Pfam" id="PF03631">
    <property type="entry name" value="Virul_fac_BrkB"/>
    <property type="match status" value="1"/>
</dbReference>
<keyword evidence="2" id="KW-1003">Cell membrane</keyword>
<feature type="region of interest" description="Disordered" evidence="6">
    <location>
        <begin position="287"/>
        <end position="311"/>
    </location>
</feature>
<feature type="transmembrane region" description="Helical" evidence="7">
    <location>
        <begin position="39"/>
        <end position="61"/>
    </location>
</feature>
<dbReference type="PANTHER" id="PTHR30213">
    <property type="entry name" value="INNER MEMBRANE PROTEIN YHJD"/>
    <property type="match status" value="1"/>
</dbReference>
<dbReference type="RefSeq" id="WP_133396970.1">
    <property type="nucleotide sequence ID" value="NZ_SNAA01000010.1"/>
</dbReference>
<dbReference type="NCBIfam" id="TIGR00765">
    <property type="entry name" value="yihY_not_rbn"/>
    <property type="match status" value="1"/>
</dbReference>
<dbReference type="EMBL" id="SNAA01000010">
    <property type="protein sequence ID" value="TDL79379.1"/>
    <property type="molecule type" value="Genomic_DNA"/>
</dbReference>
<proteinExistence type="predicted"/>
<feature type="transmembrane region" description="Helical" evidence="7">
    <location>
        <begin position="217"/>
        <end position="236"/>
    </location>
</feature>
<organism evidence="8 9">
    <name type="scientific">Palleronia sediminis</name>
    <dbReference type="NCBI Taxonomy" id="2547833"/>
    <lineage>
        <taxon>Bacteria</taxon>
        <taxon>Pseudomonadati</taxon>
        <taxon>Pseudomonadota</taxon>
        <taxon>Alphaproteobacteria</taxon>
        <taxon>Rhodobacterales</taxon>
        <taxon>Roseobacteraceae</taxon>
        <taxon>Palleronia</taxon>
    </lineage>
</organism>
<dbReference type="AlphaFoldDB" id="A0A4V3B9I4"/>
<sequence>MARNGSVWPRAGWRIWWGAIKGVWGQMDAQNIGLISAGVAFYSMLALFPAVAAIVAIWGFVADPVEVGEQLEMARNIMPPEAFKLVDQQITSLITANSSTLGWATVLSLSAALWSARAGVAALIRGLNAVYRVRNRLGFRQIFAALGVTLLLIGVALVALACVVVLPIVLVILPLGPITTFLVASVRWIVALGVVMAALGVVYRYGPNRRRARPNWLTPGAIVAVALWGTVSYAFSLYLSNFGSYNEIYGALGAVVALLMWLYLSAFSVLLGASLNAELEIGMGEAPPRTAEATEDEDKGATGVLARSTGA</sequence>
<feature type="transmembrane region" description="Helical" evidence="7">
    <location>
        <begin position="101"/>
        <end position="124"/>
    </location>
</feature>
<keyword evidence="3 7" id="KW-0812">Transmembrane</keyword>